<comment type="caution">
    <text evidence="2">The sequence shown here is derived from an EMBL/GenBank/DDBJ whole genome shotgun (WGS) entry which is preliminary data.</text>
</comment>
<evidence type="ECO:0000256" key="1">
    <source>
        <dbReference type="SAM" id="MobiDB-lite"/>
    </source>
</evidence>
<evidence type="ECO:0000313" key="3">
    <source>
        <dbReference type="Proteomes" id="UP001239267"/>
    </source>
</evidence>
<accession>A0AAJ1T0C4</accession>
<dbReference type="Proteomes" id="UP001239267">
    <property type="component" value="Unassembled WGS sequence"/>
</dbReference>
<name>A0AAJ1T0C4_9MICC</name>
<proteinExistence type="predicted"/>
<reference evidence="2 3" key="1">
    <citation type="submission" date="2023-07" db="EMBL/GenBank/DDBJ databases">
        <title>Sorghum-associated microbial communities from plants grown in Nebraska, USA.</title>
        <authorList>
            <person name="Schachtman D."/>
        </authorList>
    </citation>
    <scope>NUCLEOTIDE SEQUENCE [LARGE SCALE GENOMIC DNA]</scope>
    <source>
        <strain evidence="2 3">DS1001</strain>
    </source>
</reference>
<dbReference type="RefSeq" id="WP_307361833.1">
    <property type="nucleotide sequence ID" value="NZ_JAUSTB010000013.1"/>
</dbReference>
<organism evidence="2 3">
    <name type="scientific">Pseudarthrobacter niigatensis</name>
    <dbReference type="NCBI Taxonomy" id="369935"/>
    <lineage>
        <taxon>Bacteria</taxon>
        <taxon>Bacillati</taxon>
        <taxon>Actinomycetota</taxon>
        <taxon>Actinomycetes</taxon>
        <taxon>Micrococcales</taxon>
        <taxon>Micrococcaceae</taxon>
        <taxon>Pseudarthrobacter</taxon>
    </lineage>
</organism>
<feature type="compositionally biased region" description="Low complexity" evidence="1">
    <location>
        <begin position="311"/>
        <end position="322"/>
    </location>
</feature>
<dbReference type="EMBL" id="JAUSTB010000013">
    <property type="protein sequence ID" value="MDQ0147483.1"/>
    <property type="molecule type" value="Genomic_DNA"/>
</dbReference>
<evidence type="ECO:0000313" key="2">
    <source>
        <dbReference type="EMBL" id="MDQ0147483.1"/>
    </source>
</evidence>
<gene>
    <name evidence="2" type="ORF">J2T23_003394</name>
</gene>
<protein>
    <submittedName>
        <fullName evidence="2">Uncharacterized protein</fullName>
    </submittedName>
</protein>
<feature type="compositionally biased region" description="Low complexity" evidence="1">
    <location>
        <begin position="204"/>
        <end position="227"/>
    </location>
</feature>
<feature type="region of interest" description="Disordered" evidence="1">
    <location>
        <begin position="171"/>
        <end position="248"/>
    </location>
</feature>
<keyword evidence="3" id="KW-1185">Reference proteome</keyword>
<dbReference type="AlphaFoldDB" id="A0AAJ1T0C4"/>
<feature type="region of interest" description="Disordered" evidence="1">
    <location>
        <begin position="297"/>
        <end position="328"/>
    </location>
</feature>
<sequence length="344" mass="36063">MDDEALADIANRLYAGTLEDFIAARAAAAKEASGRDKGLAAAVRGLPKPSVAAWALNMLARHRPEVPARLDELGARMRAAQDSLDAAALRELGRERRTMLADAVDTVRSVARAQGRSISDAMASDVEETLRAMTADAGAANAVASGRLLKVLSADGANDVDLDGAVALPGLLPAVPPSRPAGTPRSAPRLEGAKTTGVKPPARKTPAANAAASKTPTTTPQGTGPKQARPRLEAVRQTPRPASPPALERARAALAEAQEAQEAALQLAGGLQEQEGQARAEIAELQQETAELRSRLQATEERLDRSRKRLATTAAEAKQAARAADKARRATVLAQERVLRLGNR</sequence>